<evidence type="ECO:0000256" key="8">
    <source>
        <dbReference type="ARBA" id="ARBA00022527"/>
    </source>
</evidence>
<keyword evidence="10" id="KW-0547">Nucleotide-binding</keyword>
<evidence type="ECO:0000256" key="11">
    <source>
        <dbReference type="ARBA" id="ARBA00022777"/>
    </source>
</evidence>
<evidence type="ECO:0000256" key="16">
    <source>
        <dbReference type="SAM" id="MobiDB-lite"/>
    </source>
</evidence>
<evidence type="ECO:0000256" key="3">
    <source>
        <dbReference type="ARBA" id="ARBA00004496"/>
    </source>
</evidence>
<evidence type="ECO:0000313" key="18">
    <source>
        <dbReference type="EMBL" id="GIY89176.1"/>
    </source>
</evidence>
<evidence type="ECO:0000256" key="7">
    <source>
        <dbReference type="ARBA" id="ARBA00022490"/>
    </source>
</evidence>
<dbReference type="GO" id="GO:0005737">
    <property type="term" value="C:cytoplasm"/>
    <property type="evidence" value="ECO:0007669"/>
    <property type="project" value="UniProtKB-SubCell"/>
</dbReference>
<gene>
    <name evidence="18" type="primary">STK40</name>
    <name evidence="18" type="ORF">CDAR_33321</name>
</gene>
<sequence>MSLPNNLRTQRMRRVQRYFNEKGEEMVRFICSPKVNKCRLMRQAGDYLLGPRLGNSPVKSIVVCLAKKVGTDDFYTLKILTIKDELKDETQDDKQGKMLIHTEYALLSLLHNQKGIAHHYGLFKDEFKEMVKTKEGWLKEGKKRKRVVLVLDCTCSHEYTKERNFINLQHYVIREKKLCEKEAVKIFYDTMCIVSDLHKQNIVHRDLKLGNIVLNKKNRSITIANFCLGKHLMNETDLLRDQRGSPAYISPDVLSGNPYLGKPSDMWAMGVVLFTMLYGQFPFYDSVPQELFRKIKAAEYTIPSDNRVSESANHIIRNLLILNPAKRMAADQVLDSLSCILASWQLTMSMENEFQIVPEQSPTKESKEENNASKRPLPMDLDSTSAFDAVVVNWEVEKPSMKAPKVSRSLYPKNKSFSISYMYEDEKNLTVADIQKYQHLLPSSSSQ</sequence>
<evidence type="ECO:0000256" key="2">
    <source>
        <dbReference type="ARBA" id="ARBA00004123"/>
    </source>
</evidence>
<dbReference type="PANTHER" id="PTHR22961">
    <property type="entry name" value="SER/THR PROTEIN KINASE-TRB"/>
    <property type="match status" value="1"/>
</dbReference>
<dbReference type="GO" id="GO:0004674">
    <property type="term" value="F:protein serine/threonine kinase activity"/>
    <property type="evidence" value="ECO:0007669"/>
    <property type="project" value="UniProtKB-KW"/>
</dbReference>
<dbReference type="PROSITE" id="PS00108">
    <property type="entry name" value="PROTEIN_KINASE_ST"/>
    <property type="match status" value="1"/>
</dbReference>
<keyword evidence="8" id="KW-0723">Serine/threonine-protein kinase</keyword>
<reference evidence="18 19" key="1">
    <citation type="submission" date="2021-06" db="EMBL/GenBank/DDBJ databases">
        <title>Caerostris darwini draft genome.</title>
        <authorList>
            <person name="Kono N."/>
            <person name="Arakawa K."/>
        </authorList>
    </citation>
    <scope>NUCLEOTIDE SEQUENCE [LARGE SCALE GENOMIC DNA]</scope>
</reference>
<comment type="catalytic activity">
    <reaction evidence="14">
        <text>L-threonyl-[protein] + ATP = O-phospho-L-threonyl-[protein] + ADP + H(+)</text>
        <dbReference type="Rhea" id="RHEA:46608"/>
        <dbReference type="Rhea" id="RHEA-COMP:11060"/>
        <dbReference type="Rhea" id="RHEA-COMP:11605"/>
        <dbReference type="ChEBI" id="CHEBI:15378"/>
        <dbReference type="ChEBI" id="CHEBI:30013"/>
        <dbReference type="ChEBI" id="CHEBI:30616"/>
        <dbReference type="ChEBI" id="CHEBI:61977"/>
        <dbReference type="ChEBI" id="CHEBI:456216"/>
        <dbReference type="EC" id="2.7.11.1"/>
    </reaction>
</comment>
<dbReference type="InterPro" id="IPR024236">
    <property type="entry name" value="Ser/Thr_kinase_40"/>
</dbReference>
<evidence type="ECO:0000256" key="14">
    <source>
        <dbReference type="ARBA" id="ARBA00047899"/>
    </source>
</evidence>
<protein>
    <recommendedName>
        <fullName evidence="6">Serine/threonine-protein kinase 40</fullName>
        <ecNumber evidence="5">2.7.11.1</ecNumber>
    </recommendedName>
</protein>
<comment type="caution">
    <text evidence="18">The sequence shown here is derived from an EMBL/GenBank/DDBJ whole genome shotgun (WGS) entry which is preliminary data.</text>
</comment>
<feature type="domain" description="Protein kinase" evidence="17">
    <location>
        <begin position="47"/>
        <end position="341"/>
    </location>
</feature>
<evidence type="ECO:0000256" key="5">
    <source>
        <dbReference type="ARBA" id="ARBA00012513"/>
    </source>
</evidence>
<comment type="subcellular location">
    <subcellularLocation>
        <location evidence="3">Cytoplasm</location>
    </subcellularLocation>
    <subcellularLocation>
        <location evidence="2">Nucleus</location>
    </subcellularLocation>
</comment>
<evidence type="ECO:0000256" key="13">
    <source>
        <dbReference type="ARBA" id="ARBA00023242"/>
    </source>
</evidence>
<dbReference type="GO" id="GO:0005524">
    <property type="term" value="F:ATP binding"/>
    <property type="evidence" value="ECO:0007669"/>
    <property type="project" value="UniProtKB-KW"/>
</dbReference>
<dbReference type="Proteomes" id="UP001054837">
    <property type="component" value="Unassembled WGS sequence"/>
</dbReference>
<keyword evidence="11" id="KW-0418">Kinase</keyword>
<evidence type="ECO:0000256" key="10">
    <source>
        <dbReference type="ARBA" id="ARBA00022741"/>
    </source>
</evidence>
<keyword evidence="13" id="KW-0539">Nucleus</keyword>
<keyword evidence="12" id="KW-0067">ATP-binding</keyword>
<evidence type="ECO:0000256" key="12">
    <source>
        <dbReference type="ARBA" id="ARBA00022840"/>
    </source>
</evidence>
<dbReference type="InterPro" id="IPR008271">
    <property type="entry name" value="Ser/Thr_kinase_AS"/>
</dbReference>
<dbReference type="PANTHER" id="PTHR22961:SF16">
    <property type="entry name" value="SERINE_THREONINE-PROTEIN KINASE 40"/>
    <property type="match status" value="1"/>
</dbReference>
<keyword evidence="19" id="KW-1185">Reference proteome</keyword>
<evidence type="ECO:0000256" key="9">
    <source>
        <dbReference type="ARBA" id="ARBA00022679"/>
    </source>
</evidence>
<organism evidence="18 19">
    <name type="scientific">Caerostris darwini</name>
    <dbReference type="NCBI Taxonomy" id="1538125"/>
    <lineage>
        <taxon>Eukaryota</taxon>
        <taxon>Metazoa</taxon>
        <taxon>Ecdysozoa</taxon>
        <taxon>Arthropoda</taxon>
        <taxon>Chelicerata</taxon>
        <taxon>Arachnida</taxon>
        <taxon>Araneae</taxon>
        <taxon>Araneomorphae</taxon>
        <taxon>Entelegynae</taxon>
        <taxon>Araneoidea</taxon>
        <taxon>Araneidae</taxon>
        <taxon>Caerostris</taxon>
    </lineage>
</organism>
<keyword evidence="9" id="KW-0808">Transferase</keyword>
<evidence type="ECO:0000256" key="15">
    <source>
        <dbReference type="ARBA" id="ARBA00048679"/>
    </source>
</evidence>
<feature type="compositionally biased region" description="Basic and acidic residues" evidence="16">
    <location>
        <begin position="362"/>
        <end position="372"/>
    </location>
</feature>
<dbReference type="InterPro" id="IPR011009">
    <property type="entry name" value="Kinase-like_dom_sf"/>
</dbReference>
<dbReference type="Pfam" id="PF00069">
    <property type="entry name" value="Pkinase"/>
    <property type="match status" value="1"/>
</dbReference>
<dbReference type="InterPro" id="IPR000719">
    <property type="entry name" value="Prot_kinase_dom"/>
</dbReference>
<comment type="similarity">
    <text evidence="4">Belongs to the protein kinase superfamily. CAMK Ser/Thr protein kinase family.</text>
</comment>
<dbReference type="InterPro" id="IPR024104">
    <property type="entry name" value="Tribbles/Ser_Thr_kinase_40"/>
</dbReference>
<evidence type="ECO:0000256" key="4">
    <source>
        <dbReference type="ARBA" id="ARBA00006692"/>
    </source>
</evidence>
<evidence type="ECO:0000313" key="19">
    <source>
        <dbReference type="Proteomes" id="UP001054837"/>
    </source>
</evidence>
<dbReference type="EC" id="2.7.11.1" evidence="5"/>
<evidence type="ECO:0000256" key="6">
    <source>
        <dbReference type="ARBA" id="ARBA00016813"/>
    </source>
</evidence>
<name>A0AAV4X599_9ARAC</name>
<dbReference type="SMART" id="SM00220">
    <property type="entry name" value="S_TKc"/>
    <property type="match status" value="1"/>
</dbReference>
<proteinExistence type="inferred from homology"/>
<dbReference type="GO" id="GO:0005634">
    <property type="term" value="C:nucleus"/>
    <property type="evidence" value="ECO:0007669"/>
    <property type="project" value="UniProtKB-SubCell"/>
</dbReference>
<dbReference type="PROSITE" id="PS50011">
    <property type="entry name" value="PROTEIN_KINASE_DOM"/>
    <property type="match status" value="1"/>
</dbReference>
<comment type="function">
    <text evidence="1">May be a negative regulator of NF-kappa-B and p53-mediated gene transcription.</text>
</comment>
<comment type="catalytic activity">
    <reaction evidence="15">
        <text>L-seryl-[protein] + ATP = O-phospho-L-seryl-[protein] + ADP + H(+)</text>
        <dbReference type="Rhea" id="RHEA:17989"/>
        <dbReference type="Rhea" id="RHEA-COMP:9863"/>
        <dbReference type="Rhea" id="RHEA-COMP:11604"/>
        <dbReference type="ChEBI" id="CHEBI:15378"/>
        <dbReference type="ChEBI" id="CHEBI:29999"/>
        <dbReference type="ChEBI" id="CHEBI:30616"/>
        <dbReference type="ChEBI" id="CHEBI:83421"/>
        <dbReference type="ChEBI" id="CHEBI:456216"/>
        <dbReference type="EC" id="2.7.11.1"/>
    </reaction>
</comment>
<dbReference type="AlphaFoldDB" id="A0AAV4X599"/>
<accession>A0AAV4X599</accession>
<dbReference type="EMBL" id="BPLQ01015589">
    <property type="protein sequence ID" value="GIY89176.1"/>
    <property type="molecule type" value="Genomic_DNA"/>
</dbReference>
<evidence type="ECO:0000256" key="1">
    <source>
        <dbReference type="ARBA" id="ARBA00003412"/>
    </source>
</evidence>
<evidence type="ECO:0000259" key="17">
    <source>
        <dbReference type="PROSITE" id="PS50011"/>
    </source>
</evidence>
<dbReference type="Gene3D" id="1.10.510.10">
    <property type="entry name" value="Transferase(Phosphotransferase) domain 1"/>
    <property type="match status" value="1"/>
</dbReference>
<feature type="region of interest" description="Disordered" evidence="16">
    <location>
        <begin position="357"/>
        <end position="379"/>
    </location>
</feature>
<dbReference type="SUPFAM" id="SSF56112">
    <property type="entry name" value="Protein kinase-like (PK-like)"/>
    <property type="match status" value="1"/>
</dbReference>
<dbReference type="CDD" id="cd13974">
    <property type="entry name" value="STKc_SHIK"/>
    <property type="match status" value="1"/>
</dbReference>
<keyword evidence="7" id="KW-0963">Cytoplasm</keyword>